<dbReference type="GO" id="GO:0005829">
    <property type="term" value="C:cytosol"/>
    <property type="evidence" value="ECO:0007669"/>
    <property type="project" value="TreeGrafter"/>
</dbReference>
<reference evidence="12 13" key="1">
    <citation type="submission" date="2010-05" db="EMBL/GenBank/DDBJ databases">
        <title>The Genome Sequence of Thecamonas trahens ATCC 50062.</title>
        <authorList>
            <consortium name="The Broad Institute Genome Sequencing Platform"/>
            <person name="Russ C."/>
            <person name="Cuomo C."/>
            <person name="Shea T."/>
            <person name="Young S.K."/>
            <person name="Zeng Q."/>
            <person name="Koehrsen M."/>
            <person name="Haas B."/>
            <person name="Borodovsky M."/>
            <person name="Guigo R."/>
            <person name="Alvarado L."/>
            <person name="Berlin A."/>
            <person name="Bochicchio J."/>
            <person name="Borenstein D."/>
            <person name="Chapman S."/>
            <person name="Chen Z."/>
            <person name="Freedman E."/>
            <person name="Gellesch M."/>
            <person name="Goldberg J."/>
            <person name="Griggs A."/>
            <person name="Gujja S."/>
            <person name="Heilman E."/>
            <person name="Heiman D."/>
            <person name="Hepburn T."/>
            <person name="Howarth C."/>
            <person name="Jen D."/>
            <person name="Larson L."/>
            <person name="Mehta T."/>
            <person name="Park D."/>
            <person name="Pearson M."/>
            <person name="Roberts A."/>
            <person name="Saif S."/>
            <person name="Shenoy N."/>
            <person name="Sisk P."/>
            <person name="Stolte C."/>
            <person name="Sykes S."/>
            <person name="Thomson T."/>
            <person name="Walk T."/>
            <person name="White J."/>
            <person name="Yandava C."/>
            <person name="Burger G."/>
            <person name="Gray M.W."/>
            <person name="Holland P.W.H."/>
            <person name="King N."/>
            <person name="Lang F.B.F."/>
            <person name="Roger A.J."/>
            <person name="Ruiz-Trillo I."/>
            <person name="Lander E."/>
            <person name="Nusbaum C."/>
        </authorList>
    </citation>
    <scope>NUCLEOTIDE SEQUENCE [LARGE SCALE GENOMIC DNA]</scope>
    <source>
        <strain evidence="12 13">ATCC 50062</strain>
    </source>
</reference>
<dbReference type="Pfam" id="PF00069">
    <property type="entry name" value="Pkinase"/>
    <property type="match status" value="1"/>
</dbReference>
<keyword evidence="5 12" id="KW-0418">Kinase</keyword>
<dbReference type="InterPro" id="IPR045216">
    <property type="entry name" value="CK2_alpha"/>
</dbReference>
<comment type="similarity">
    <text evidence="10">Belongs to the protein kinase superfamily.</text>
</comment>
<evidence type="ECO:0000313" key="12">
    <source>
        <dbReference type="EMBL" id="KNC53535.1"/>
    </source>
</evidence>
<dbReference type="eggNOG" id="KOG0668">
    <property type="taxonomic scope" value="Eukaryota"/>
</dbReference>
<evidence type="ECO:0000256" key="8">
    <source>
        <dbReference type="ARBA" id="ARBA00048679"/>
    </source>
</evidence>
<protein>
    <recommendedName>
        <fullName evidence="1">non-specific serine/threonine protein kinase</fullName>
        <ecNumber evidence="1">2.7.11.1</ecNumber>
    </recommendedName>
</protein>
<dbReference type="InterPro" id="IPR017441">
    <property type="entry name" value="Protein_kinase_ATP_BS"/>
</dbReference>
<evidence type="ECO:0000256" key="4">
    <source>
        <dbReference type="ARBA" id="ARBA00022741"/>
    </source>
</evidence>
<name>A0A0L0DMN2_THETB</name>
<comment type="catalytic activity">
    <reaction evidence="7">
        <text>L-threonyl-[protein] + ATP = O-phospho-L-threonyl-[protein] + ADP + H(+)</text>
        <dbReference type="Rhea" id="RHEA:46608"/>
        <dbReference type="Rhea" id="RHEA-COMP:11060"/>
        <dbReference type="Rhea" id="RHEA-COMP:11605"/>
        <dbReference type="ChEBI" id="CHEBI:15378"/>
        <dbReference type="ChEBI" id="CHEBI:30013"/>
        <dbReference type="ChEBI" id="CHEBI:30616"/>
        <dbReference type="ChEBI" id="CHEBI:61977"/>
        <dbReference type="ChEBI" id="CHEBI:456216"/>
        <dbReference type="EC" id="2.7.11.1"/>
    </reaction>
</comment>
<dbReference type="OrthoDB" id="10254671at2759"/>
<evidence type="ECO:0000256" key="3">
    <source>
        <dbReference type="ARBA" id="ARBA00022679"/>
    </source>
</evidence>
<dbReference type="CDD" id="cd14132">
    <property type="entry name" value="STKc_CK2_alpha"/>
    <property type="match status" value="1"/>
</dbReference>
<keyword evidence="13" id="KW-1185">Reference proteome</keyword>
<dbReference type="PANTHER" id="PTHR24054:SF0">
    <property type="entry name" value="CASEIN KINASE II SUBUNIT ALPHA"/>
    <property type="match status" value="1"/>
</dbReference>
<dbReference type="AlphaFoldDB" id="A0A0L0DMN2"/>
<dbReference type="FunFam" id="1.10.510.10:FF:000059">
    <property type="entry name" value="Casein kinase II subunit alpha"/>
    <property type="match status" value="1"/>
</dbReference>
<accession>A0A0L0DMN2</accession>
<dbReference type="GO" id="GO:0005956">
    <property type="term" value="C:protein kinase CK2 complex"/>
    <property type="evidence" value="ECO:0007669"/>
    <property type="project" value="TreeGrafter"/>
</dbReference>
<dbReference type="GO" id="GO:0004674">
    <property type="term" value="F:protein serine/threonine kinase activity"/>
    <property type="evidence" value="ECO:0007669"/>
    <property type="project" value="UniProtKB-KW"/>
</dbReference>
<dbReference type="PROSITE" id="PS00108">
    <property type="entry name" value="PROTEIN_KINASE_ST"/>
    <property type="match status" value="1"/>
</dbReference>
<dbReference type="Gene3D" id="1.10.510.10">
    <property type="entry name" value="Transferase(Phosphotransferase) domain 1"/>
    <property type="match status" value="1"/>
</dbReference>
<evidence type="ECO:0000256" key="2">
    <source>
        <dbReference type="ARBA" id="ARBA00022527"/>
    </source>
</evidence>
<dbReference type="GO" id="GO:0051726">
    <property type="term" value="P:regulation of cell cycle"/>
    <property type="evidence" value="ECO:0007669"/>
    <property type="project" value="TreeGrafter"/>
</dbReference>
<keyword evidence="3" id="KW-0808">Transferase</keyword>
<evidence type="ECO:0000313" key="13">
    <source>
        <dbReference type="Proteomes" id="UP000054408"/>
    </source>
</evidence>
<evidence type="ECO:0000256" key="9">
    <source>
        <dbReference type="PROSITE-ProRule" id="PRU10141"/>
    </source>
</evidence>
<dbReference type="RefSeq" id="XP_013761856.1">
    <property type="nucleotide sequence ID" value="XM_013906402.1"/>
</dbReference>
<dbReference type="PROSITE" id="PS50011">
    <property type="entry name" value="PROTEIN_KINASE_DOM"/>
    <property type="match status" value="1"/>
</dbReference>
<dbReference type="GeneID" id="25561006"/>
<dbReference type="InterPro" id="IPR000719">
    <property type="entry name" value="Prot_kinase_dom"/>
</dbReference>
<sequence>MASTPTSSSSDDGVPAHLSTDARGHIVSVARCHTKAHNGRPDSFFDSSRFNIRWVGTSGVLIKHKVGHGHFGDVFLAAEEETDRPCVIKVLKPVKRDKINREIMFLEHLKGGVNIVELMACVKVPSSRLKCLVFEYIHSPDFKVLYPTFSDLQIRYYMYELVRGLEYTHSQGIMHRDIKPLNVLIDPKEHKVRLIDWGLAEFYFPGKPIRKWPGTRCYKSPELLLNYEYYDYSVDMWALGCMFGGMILLKHPLFRGRHTNANQMAAIVKILGTAPFLAYTEKYKIKLSQDIVAELKKSRGKPWETMISKKNRHLASPEALDLLTKLCLYDHHERITAAEALEHPYFDPVRDGMPAELAASLSVGPSAPDRA</sequence>
<evidence type="ECO:0000256" key="5">
    <source>
        <dbReference type="ARBA" id="ARBA00022777"/>
    </source>
</evidence>
<dbReference type="OMA" id="DPPIHSQ"/>
<comment type="catalytic activity">
    <reaction evidence="8">
        <text>L-seryl-[protein] + ATP = O-phospho-L-seryl-[protein] + ADP + H(+)</text>
        <dbReference type="Rhea" id="RHEA:17989"/>
        <dbReference type="Rhea" id="RHEA-COMP:9863"/>
        <dbReference type="Rhea" id="RHEA-COMP:11604"/>
        <dbReference type="ChEBI" id="CHEBI:15378"/>
        <dbReference type="ChEBI" id="CHEBI:29999"/>
        <dbReference type="ChEBI" id="CHEBI:30616"/>
        <dbReference type="ChEBI" id="CHEBI:83421"/>
        <dbReference type="ChEBI" id="CHEBI:456216"/>
        <dbReference type="EC" id="2.7.11.1"/>
    </reaction>
</comment>
<keyword evidence="4 9" id="KW-0547">Nucleotide-binding</keyword>
<dbReference type="SUPFAM" id="SSF56112">
    <property type="entry name" value="Protein kinase-like (PK-like)"/>
    <property type="match status" value="1"/>
</dbReference>
<dbReference type="EC" id="2.7.11.1" evidence="1"/>
<evidence type="ECO:0000256" key="1">
    <source>
        <dbReference type="ARBA" id="ARBA00012513"/>
    </source>
</evidence>
<dbReference type="Gene3D" id="3.30.200.20">
    <property type="entry name" value="Phosphorylase Kinase, domain 1"/>
    <property type="match status" value="1"/>
</dbReference>
<feature type="domain" description="Protein kinase" evidence="11">
    <location>
        <begin position="60"/>
        <end position="346"/>
    </location>
</feature>
<proteinExistence type="inferred from homology"/>
<evidence type="ECO:0000256" key="10">
    <source>
        <dbReference type="RuleBase" id="RU000304"/>
    </source>
</evidence>
<keyword evidence="6 9" id="KW-0067">ATP-binding</keyword>
<keyword evidence="2 10" id="KW-0723">Serine/threonine-protein kinase</keyword>
<dbReference type="Proteomes" id="UP000054408">
    <property type="component" value="Unassembled WGS sequence"/>
</dbReference>
<evidence type="ECO:0000256" key="6">
    <source>
        <dbReference type="ARBA" id="ARBA00022840"/>
    </source>
</evidence>
<dbReference type="PANTHER" id="PTHR24054">
    <property type="entry name" value="CASEIN KINASE II SUBUNIT ALPHA"/>
    <property type="match status" value="1"/>
</dbReference>
<feature type="binding site" evidence="9">
    <location>
        <position position="89"/>
    </location>
    <ligand>
        <name>ATP</name>
        <dbReference type="ChEBI" id="CHEBI:30616"/>
    </ligand>
</feature>
<dbReference type="InterPro" id="IPR011009">
    <property type="entry name" value="Kinase-like_dom_sf"/>
</dbReference>
<evidence type="ECO:0000259" key="11">
    <source>
        <dbReference type="PROSITE" id="PS50011"/>
    </source>
</evidence>
<dbReference type="SMART" id="SM00220">
    <property type="entry name" value="S_TKc"/>
    <property type="match status" value="1"/>
</dbReference>
<dbReference type="GO" id="GO:0005634">
    <property type="term" value="C:nucleus"/>
    <property type="evidence" value="ECO:0007669"/>
    <property type="project" value="TreeGrafter"/>
</dbReference>
<dbReference type="PROSITE" id="PS00107">
    <property type="entry name" value="PROTEIN_KINASE_ATP"/>
    <property type="match status" value="1"/>
</dbReference>
<dbReference type="EMBL" id="GL349437">
    <property type="protein sequence ID" value="KNC53535.1"/>
    <property type="molecule type" value="Genomic_DNA"/>
</dbReference>
<dbReference type="STRING" id="461836.A0A0L0DMN2"/>
<dbReference type="GO" id="GO:0005524">
    <property type="term" value="F:ATP binding"/>
    <property type="evidence" value="ECO:0007669"/>
    <property type="project" value="UniProtKB-UniRule"/>
</dbReference>
<gene>
    <name evidence="12" type="ORF">AMSG_01248</name>
</gene>
<organism evidence="12 13">
    <name type="scientific">Thecamonas trahens ATCC 50062</name>
    <dbReference type="NCBI Taxonomy" id="461836"/>
    <lineage>
        <taxon>Eukaryota</taxon>
        <taxon>Apusozoa</taxon>
        <taxon>Apusomonadida</taxon>
        <taxon>Apusomonadidae</taxon>
        <taxon>Thecamonas</taxon>
    </lineage>
</organism>
<dbReference type="InterPro" id="IPR008271">
    <property type="entry name" value="Ser/Thr_kinase_AS"/>
</dbReference>
<evidence type="ECO:0000256" key="7">
    <source>
        <dbReference type="ARBA" id="ARBA00047899"/>
    </source>
</evidence>
<dbReference type="FunFam" id="3.30.200.20:FF:000088">
    <property type="entry name" value="Casein kinase II subunit alpha"/>
    <property type="match status" value="1"/>
</dbReference>